<dbReference type="EMBL" id="MN739524">
    <property type="protein sequence ID" value="QHT10691.1"/>
    <property type="molecule type" value="Genomic_DNA"/>
</dbReference>
<reference evidence="1" key="1">
    <citation type="journal article" date="2020" name="Nature">
        <title>Giant virus diversity and host interactions through global metagenomics.</title>
        <authorList>
            <person name="Schulz F."/>
            <person name="Roux S."/>
            <person name="Paez-Espino D."/>
            <person name="Jungbluth S."/>
            <person name="Walsh D.A."/>
            <person name="Denef V.J."/>
            <person name="McMahon K.D."/>
            <person name="Konstantinidis K.T."/>
            <person name="Eloe-Fadrosh E.A."/>
            <person name="Kyrpides N.C."/>
            <person name="Woyke T."/>
        </authorList>
    </citation>
    <scope>NUCLEOTIDE SEQUENCE</scope>
    <source>
        <strain evidence="1">GVMAG-M-3300023174-107</strain>
    </source>
</reference>
<accession>A0A6C0D297</accession>
<evidence type="ECO:0000313" key="1">
    <source>
        <dbReference type="EMBL" id="QHT10691.1"/>
    </source>
</evidence>
<dbReference type="AlphaFoldDB" id="A0A6C0D297"/>
<sequence>MSKLKKTNDTDTDSNQIEKTIKTVLESFNSMDLNSSPTSSDFNINIADYTMDELFGLLSVNITPTSNYDDIKAQIEKSTDNFIKQFQALRKPDIVEFFKQVKKSLIGTSDSLSTNEKNIITYDNMYNPTKVNVEKYGSNMFDQNNGAGNPIHRKTVTKLLNIDSRFRPNYLASMTTDYLIDLPYPINNVTEMTLCDLELPSTFYPISASYQNNYFWIKTTNFLNKEHFYYIVIPDGNYYFQTLITNINNIFLGLKINLSMSFDLNYNNVGGVGEGTGLTKIGILTTKDLSGNNVDDGLDGIKHFEINFNSSIIPNRTTSIGPNTSFAPSNYSEYYYIPNPIDYKQLFGWIMGFRKPFYTGQTRGVHDIDYIYYISESVLDLTGPKYLFLVIDDFNKSMNINFLSASVKGLLKDNIIARISQKGQLFSIQSQNDFSVYAEPRYYYGPVNISKIQVQLIDEYGRIVELNNKDFSFTLRLTTIYSVT</sequence>
<organism evidence="1">
    <name type="scientific">viral metagenome</name>
    <dbReference type="NCBI Taxonomy" id="1070528"/>
    <lineage>
        <taxon>unclassified sequences</taxon>
        <taxon>metagenomes</taxon>
        <taxon>organismal metagenomes</taxon>
    </lineage>
</organism>
<name>A0A6C0D297_9ZZZZ</name>
<protein>
    <submittedName>
        <fullName evidence="1">Uncharacterized protein</fullName>
    </submittedName>
</protein>
<proteinExistence type="predicted"/>